<proteinExistence type="predicted"/>
<organism evidence="1 2">
    <name type="scientific">Chryseobacterium potabilaquae</name>
    <dbReference type="NCBI Taxonomy" id="2675057"/>
    <lineage>
        <taxon>Bacteria</taxon>
        <taxon>Pseudomonadati</taxon>
        <taxon>Bacteroidota</taxon>
        <taxon>Flavobacteriia</taxon>
        <taxon>Flavobacteriales</taxon>
        <taxon>Weeksellaceae</taxon>
        <taxon>Chryseobacterium group</taxon>
        <taxon>Chryseobacterium</taxon>
    </lineage>
</organism>
<dbReference type="EMBL" id="CACVBR010000032">
    <property type="protein sequence ID" value="CAA7196847.1"/>
    <property type="molecule type" value="Genomic_DNA"/>
</dbReference>
<evidence type="ECO:0000313" key="2">
    <source>
        <dbReference type="Proteomes" id="UP000445144"/>
    </source>
</evidence>
<accession>A0A6N4X7X5</accession>
<dbReference type="Proteomes" id="UP000445144">
    <property type="component" value="Unassembled WGS sequence"/>
</dbReference>
<reference evidence="1 2" key="1">
    <citation type="submission" date="2020-01" db="EMBL/GenBank/DDBJ databases">
        <authorList>
            <person name="Rodrigo-Torres L."/>
            <person name="Arahal R. D."/>
            <person name="Lucena T."/>
        </authorList>
    </citation>
    <scope>NUCLEOTIDE SEQUENCE [LARGE SCALE GENOMIC DNA]</scope>
    <source>
        <strain evidence="1 2">CECT 9293</strain>
    </source>
</reference>
<name>A0A6N4X7X5_9FLAO</name>
<gene>
    <name evidence="1" type="ORF">CHRY9293_02913</name>
</gene>
<sequence length="51" mass="5933">MKKQSKKLLKRGLKLFIRIEIIPFNDNGKTVEYCTMYVFGLPLISNISQSK</sequence>
<evidence type="ECO:0000313" key="1">
    <source>
        <dbReference type="EMBL" id="CAA7196847.1"/>
    </source>
</evidence>
<protein>
    <submittedName>
        <fullName evidence="1">Uncharacterized protein</fullName>
    </submittedName>
</protein>
<keyword evidence="2" id="KW-1185">Reference proteome</keyword>
<dbReference type="RefSeq" id="WP_162033594.1">
    <property type="nucleotide sequence ID" value="NZ_CACVBR010000032.1"/>
</dbReference>
<dbReference type="AlphaFoldDB" id="A0A6N4X7X5"/>